<dbReference type="GO" id="GO:0016757">
    <property type="term" value="F:glycosyltransferase activity"/>
    <property type="evidence" value="ECO:0007669"/>
    <property type="project" value="InterPro"/>
</dbReference>
<evidence type="ECO:0000313" key="3">
    <source>
        <dbReference type="Proteomes" id="UP000293465"/>
    </source>
</evidence>
<dbReference type="Proteomes" id="UP000293465">
    <property type="component" value="Unassembled WGS sequence"/>
</dbReference>
<dbReference type="GO" id="GO:1901135">
    <property type="term" value="P:carbohydrate derivative metabolic process"/>
    <property type="evidence" value="ECO:0007669"/>
    <property type="project" value="UniProtKB-ARBA"/>
</dbReference>
<dbReference type="AlphaFoldDB" id="A0A4Q5KLF1"/>
<comment type="caution">
    <text evidence="2">The sequence shown here is derived from an EMBL/GenBank/DDBJ whole genome shotgun (WGS) entry which is preliminary data.</text>
</comment>
<accession>A0A4Q5KLF1</accession>
<dbReference type="PANTHER" id="PTHR12526">
    <property type="entry name" value="GLYCOSYLTRANSFERASE"/>
    <property type="match status" value="1"/>
</dbReference>
<organism evidence="2 3">
    <name type="scientific">Aliivibrio finisterrensis</name>
    <dbReference type="NCBI Taxonomy" id="511998"/>
    <lineage>
        <taxon>Bacteria</taxon>
        <taxon>Pseudomonadati</taxon>
        <taxon>Pseudomonadota</taxon>
        <taxon>Gammaproteobacteria</taxon>
        <taxon>Vibrionales</taxon>
        <taxon>Vibrionaceae</taxon>
        <taxon>Aliivibrio</taxon>
    </lineage>
</organism>
<dbReference type="GeneID" id="56275505"/>
<dbReference type="CDD" id="cd03801">
    <property type="entry name" value="GT4_PimA-like"/>
    <property type="match status" value="1"/>
</dbReference>
<dbReference type="InterPro" id="IPR001296">
    <property type="entry name" value="Glyco_trans_1"/>
</dbReference>
<dbReference type="SUPFAM" id="SSF53756">
    <property type="entry name" value="UDP-Glycosyltransferase/glycogen phosphorylase"/>
    <property type="match status" value="1"/>
</dbReference>
<dbReference type="Gene3D" id="3.40.50.2000">
    <property type="entry name" value="Glycogen Phosphorylase B"/>
    <property type="match status" value="2"/>
</dbReference>
<keyword evidence="2" id="KW-0808">Transferase</keyword>
<reference evidence="2 3" key="1">
    <citation type="submission" date="2019-02" db="EMBL/GenBank/DDBJ databases">
        <title>Genome sequences of Aliivibrio finisterrensis strains from farmed Atlantic salmon.</title>
        <authorList>
            <person name="Bowman J.P."/>
        </authorList>
    </citation>
    <scope>NUCLEOTIDE SEQUENCE [LARGE SCALE GENOMIC DNA]</scope>
    <source>
        <strain evidence="2 3">A32</strain>
    </source>
</reference>
<dbReference type="RefSeq" id="WP_130087395.1">
    <property type="nucleotide sequence ID" value="NZ_SEZJ01000008.1"/>
</dbReference>
<dbReference type="EMBL" id="SEZJ01000008">
    <property type="protein sequence ID" value="RYU46113.1"/>
    <property type="molecule type" value="Genomic_DNA"/>
</dbReference>
<dbReference type="OrthoDB" id="9768937at2"/>
<proteinExistence type="predicted"/>
<dbReference type="Pfam" id="PF00534">
    <property type="entry name" value="Glycos_transf_1"/>
    <property type="match status" value="1"/>
</dbReference>
<evidence type="ECO:0000259" key="1">
    <source>
        <dbReference type="Pfam" id="PF00534"/>
    </source>
</evidence>
<sequence>MKDKILVISVSNLAKGGVASVVTTFMKSEYLNSHFDIKYFHSHDPKNFISKWFTFFASCLYFPFLLLKENVKVAHIHGSLKGSFLRKSYFILWLKAFRIPTIYQCHAAEVKEYFNSRNSWQLRIIKKIFSLCSLRLCLGSNGVNLFEEKTHQKWNILFNPVPELEISKKNHNTCNFTFMGELSQRKGIHDLLKAFSLSNYQNAQLFVAGNGDIDNLKSHCRELKIENNVTFLGWINNTEKKELLAKTDVIILPSYAEGLPMSVLEAMSVGLPVITTPVGSVEDAITDHEHGLLVKPGDIDGIQSAMNELISDKEKRNVFGNNAKLKFHQYFEVPVVAKTLAEYYTSLISKS</sequence>
<protein>
    <submittedName>
        <fullName evidence="2">Glycosyltransferase family 1 protein</fullName>
    </submittedName>
</protein>
<feature type="domain" description="Glycosyl transferase family 1" evidence="1">
    <location>
        <begin position="167"/>
        <end position="324"/>
    </location>
</feature>
<name>A0A4Q5KLF1_9GAMM</name>
<evidence type="ECO:0000313" key="2">
    <source>
        <dbReference type="EMBL" id="RYU46113.1"/>
    </source>
</evidence>
<gene>
    <name evidence="2" type="ORF">ERW49_10615</name>
</gene>